<evidence type="ECO:0000313" key="1">
    <source>
        <dbReference type="EMBL" id="MDQ0102304.1"/>
    </source>
</evidence>
<name>A0ABT9TKX8_PAENI</name>
<sequence length="61" mass="6288">MQVERLIALARDTPDDALGQALGEGVSVVTALKAGKRPMTLREVGALAEANGQTLASLLSI</sequence>
<reference evidence="1 2" key="1">
    <citation type="submission" date="2023-07" db="EMBL/GenBank/DDBJ databases">
        <title>Sorghum-associated microbial communities from plants grown in Nebraska, USA.</title>
        <authorList>
            <person name="Schachtman D."/>
        </authorList>
    </citation>
    <scope>NUCLEOTIDE SEQUENCE [LARGE SCALE GENOMIC DNA]</scope>
    <source>
        <strain evidence="1 2">CC523</strain>
    </source>
</reference>
<dbReference type="EMBL" id="JAUSSW010000004">
    <property type="protein sequence ID" value="MDQ0102304.1"/>
    <property type="molecule type" value="Genomic_DNA"/>
</dbReference>
<evidence type="ECO:0000313" key="2">
    <source>
        <dbReference type="Proteomes" id="UP001244563"/>
    </source>
</evidence>
<protein>
    <recommendedName>
        <fullName evidence="3">HTH cro/C1-type domain-containing protein</fullName>
    </recommendedName>
</protein>
<comment type="caution">
    <text evidence="1">The sequence shown here is derived from an EMBL/GenBank/DDBJ whole genome shotgun (WGS) entry which is preliminary data.</text>
</comment>
<proteinExistence type="predicted"/>
<evidence type="ECO:0008006" key="3">
    <source>
        <dbReference type="Google" id="ProtNLM"/>
    </source>
</evidence>
<keyword evidence="2" id="KW-1185">Reference proteome</keyword>
<accession>A0ABT9TKX8</accession>
<gene>
    <name evidence="1" type="ORF">J2T10_001950</name>
</gene>
<dbReference type="Proteomes" id="UP001244563">
    <property type="component" value="Unassembled WGS sequence"/>
</dbReference>
<organism evidence="1 2">
    <name type="scientific">Paenarthrobacter nicotinovorans</name>
    <name type="common">Arthrobacter nicotinovorans</name>
    <dbReference type="NCBI Taxonomy" id="29320"/>
    <lineage>
        <taxon>Bacteria</taxon>
        <taxon>Bacillati</taxon>
        <taxon>Actinomycetota</taxon>
        <taxon>Actinomycetes</taxon>
        <taxon>Micrococcales</taxon>
        <taxon>Micrococcaceae</taxon>
        <taxon>Paenarthrobacter</taxon>
    </lineage>
</organism>